<dbReference type="Proteomes" id="UP000595814">
    <property type="component" value="Chromosome"/>
</dbReference>
<organism evidence="1 2">
    <name type="scientific">Miniphocaeibacter halophilus</name>
    <dbReference type="NCBI Taxonomy" id="2931922"/>
    <lineage>
        <taxon>Bacteria</taxon>
        <taxon>Bacillati</taxon>
        <taxon>Bacillota</taxon>
        <taxon>Tissierellia</taxon>
        <taxon>Tissierellales</taxon>
        <taxon>Peptoniphilaceae</taxon>
        <taxon>Miniphocaeibacter</taxon>
    </lineage>
</organism>
<name>A0AC61MSG0_9FIRM</name>
<keyword evidence="2" id="KW-1185">Reference proteome</keyword>
<evidence type="ECO:0000313" key="1">
    <source>
        <dbReference type="EMBL" id="QQK07381.1"/>
    </source>
</evidence>
<accession>A0AC61MSG0</accession>
<sequence length="454" mass="51597">MNIIIVGAGKVGEYLSEDLSKEGYDITLIEKDKEVLDRILEYNDIMGIAGDGADTYVLEEAGIDRCDIFIAVTNQDELNMVACVMAKKLGAKYTISRVRNPEYSNHVDFMSETMNIDLMINPELETAREIVRILSFSDVLDVEEFANGKVMLISFKLRDKSVLNNMSLLEIQNKINRNILVCSVLRKDEVYIPNGEFVLKKDDIIYVLGEKDALTEFFKFIGNIKKNKNIMIVGGGRISFYLISRLVKQNYNVKVIERKKDVADHLSFTFPDADIIREDGTNQDILEEERIENFDTFISMTGIDEENIIASIFANQKGVKQTITKVDRTRILKIINLEEIGTTISPKKVISDKIVQFIRTNIKLTNSKIEAFHRIADDKVEAIEFEIKSSNSICNIPLKDLNIKKNTLISFIIRDKEVIIPYGNDIIKPGDKVVIITLNKSFKVIEDIIDSTIV</sequence>
<protein>
    <submittedName>
        <fullName evidence="1">Trk system potassium transporter TrkA</fullName>
    </submittedName>
</protein>
<dbReference type="EMBL" id="CP066744">
    <property type="protein sequence ID" value="QQK07381.1"/>
    <property type="molecule type" value="Genomic_DNA"/>
</dbReference>
<gene>
    <name evidence="1" type="primary">trkA</name>
    <name evidence="1" type="ORF">JFY71_08665</name>
</gene>
<proteinExistence type="predicted"/>
<reference evidence="1 2" key="1">
    <citation type="journal article" date="2022" name="Int. J. Syst. Evol. Microbiol.">
        <title>Miniphocaeibacter halophilus sp. nov., an ammonium-tolerant acetate-producing bacterium isolated from a biogas system.</title>
        <authorList>
            <person name="Schnurer A."/>
            <person name="Singh A."/>
            <person name="Bi S."/>
            <person name="Qiao W."/>
            <person name="Westerholm M."/>
        </authorList>
    </citation>
    <scope>NUCLEOTIDE SEQUENCE [LARGE SCALE GENOMIC DNA]</scope>
    <source>
        <strain evidence="1 2">AMB_01</strain>
    </source>
</reference>
<evidence type="ECO:0000313" key="2">
    <source>
        <dbReference type="Proteomes" id="UP000595814"/>
    </source>
</evidence>